<feature type="compositionally biased region" description="Polar residues" evidence="1">
    <location>
        <begin position="267"/>
        <end position="277"/>
    </location>
</feature>
<feature type="compositionally biased region" description="Polar residues" evidence="1">
    <location>
        <begin position="382"/>
        <end position="419"/>
    </location>
</feature>
<name>A0A438E3R3_VITVI</name>
<dbReference type="GO" id="GO:1900150">
    <property type="term" value="P:regulation of defense response to fungus"/>
    <property type="evidence" value="ECO:0007669"/>
    <property type="project" value="InterPro"/>
</dbReference>
<protein>
    <submittedName>
        <fullName evidence="4">Protein enhanced disease resistance 4</fullName>
    </submittedName>
</protein>
<dbReference type="InterPro" id="IPR021480">
    <property type="entry name" value="Zinc_ribbon_12"/>
</dbReference>
<proteinExistence type="predicted"/>
<evidence type="ECO:0000313" key="5">
    <source>
        <dbReference type="Proteomes" id="UP000288805"/>
    </source>
</evidence>
<feature type="compositionally biased region" description="Basic and acidic residues" evidence="1">
    <location>
        <begin position="95"/>
        <end position="108"/>
    </location>
</feature>
<feature type="region of interest" description="Disordered" evidence="1">
    <location>
        <begin position="69"/>
        <end position="135"/>
    </location>
</feature>
<feature type="compositionally biased region" description="Polar residues" evidence="1">
    <location>
        <begin position="509"/>
        <end position="523"/>
    </location>
</feature>
<feature type="region of interest" description="Disordered" evidence="1">
    <location>
        <begin position="758"/>
        <end position="787"/>
    </location>
</feature>
<feature type="compositionally biased region" description="Low complexity" evidence="1">
    <location>
        <begin position="75"/>
        <end position="86"/>
    </location>
</feature>
<dbReference type="PANTHER" id="PTHR31105:SF38">
    <property type="entry name" value="PROTEIN ENHANCED DISEASE RESISTANCE 4"/>
    <property type="match status" value="1"/>
</dbReference>
<feature type="compositionally biased region" description="Polar residues" evidence="1">
    <location>
        <begin position="109"/>
        <end position="122"/>
    </location>
</feature>
<feature type="compositionally biased region" description="Polar residues" evidence="1">
    <location>
        <begin position="461"/>
        <end position="471"/>
    </location>
</feature>
<feature type="compositionally biased region" description="Polar residues" evidence="1">
    <location>
        <begin position="430"/>
        <end position="439"/>
    </location>
</feature>
<evidence type="ECO:0000259" key="3">
    <source>
        <dbReference type="Pfam" id="PF22910"/>
    </source>
</evidence>
<comment type="caution">
    <text evidence="4">The sequence shown here is derived from an EMBL/GenBank/DDBJ whole genome shotgun (WGS) entry which is preliminary data.</text>
</comment>
<feature type="domain" description="Enhanced disease resistance 4-like N-terminal" evidence="3">
    <location>
        <begin position="8"/>
        <end position="41"/>
    </location>
</feature>
<feature type="region of interest" description="Disordered" evidence="1">
    <location>
        <begin position="1080"/>
        <end position="1110"/>
    </location>
</feature>
<evidence type="ECO:0000259" key="2">
    <source>
        <dbReference type="Pfam" id="PF11331"/>
    </source>
</evidence>
<feature type="compositionally biased region" description="Polar residues" evidence="1">
    <location>
        <begin position="157"/>
        <end position="179"/>
    </location>
</feature>
<feature type="compositionally biased region" description="Polar residues" evidence="1">
    <location>
        <begin position="317"/>
        <end position="344"/>
    </location>
</feature>
<feature type="compositionally biased region" description="Polar residues" evidence="1">
    <location>
        <begin position="218"/>
        <end position="244"/>
    </location>
</feature>
<dbReference type="AlphaFoldDB" id="A0A438E3R3"/>
<sequence length="1130" mass="125671">MISGRATKIRLVRCPKCWKLLPEVAGIPLYQCGGCGVFLRAKNHGNSTKTTPSGSHETGSVQRNELVHVSENEESSSSSREAIPSSTGECSLNKENGRDDLGDCRTEQPEVNFSNGVSSTTKQPEDANFSDKVPSSINLSNEVSSLMKHFEDVNISDEGSSSKVQPEEVNFSNEVSSPMEQPEDANISDEGSSSKVQPEDVNFSNEVSSPMEQPEDVNISNEGSSSNVHPEDVNSSNEVSSPMEQQPEDVNVSNEGSSSNVQPKDVNFSNEVSSPMEQQPEDVNISNEGSSSNVQPEDVNISNEVSSPTEQQPEDVNISNEGSSSNVQPEDVNISNEVSSPTEQQPEDVNISNEGSSPNVQPEDANFSNEVSSPMEQPEDVNISNEGSSSNVQPEDINISNEGSSSNVRPEDVNFSNEVSALVEQPEDVNFSNQVSSLMEQPADVFSNEVSLPREQPEDVNFSNEAVSSVEQPEDVDYLDGVLSPKEQSEDVDFLDEVSSPKEQPKDINFSNEVSSSKQQPDNLNFLNEVSLSTEKPEDVSFLNEVSSSTELMCHENEEPQPIVGANTVYEDDEGGFYSRSLSSDSLLASRERSSEVTAQRLTGECMKQDTPMSHSNEQPEQSDDDVLHGYMYRSPTARSFYGYDGSVSSYDGTDDQVLDRSLHQPNRTFKAREFVGPEERSRGKFLVNSNLEMQRQTRNASSILSGKEHYPKKYGKWNRDDFPESTRYDQPVRNWMRLERGEFPSRLPFYGRDFPAGYENDIPSSPGHPDYQHSSSFHSPDMPERHEQERIKLLKMLCELQDQINKKHNGRDPTRVGWKGKHIAKSYNHEASEEEIFNDLNYPRYPDQYRTGRNWPQHRKFSRMAFSGEAPNSRRQADYSCLHCCPKTGGTQHNYVHLFHVVKMDYMGPALVTDVIITAPLLTQVPYSVWTLRSPYGPMVQSLKTRLPADFLLFKRRCHGLRCGACYELLKFSVENRTHIVQYTPNAVDPRPPPPSEVDDVSRTLNSVGLPSTALVSDCSPAYPVSCSDDYGLSFCKSFSTEGETAFITPPFGPMGERNKKLILKKSQNKYKEPVETYKSIGSSSNMSKPEKSSTEIEELPPTAGSPLYRLMDYSSPSAMIYGSGMDTD</sequence>
<dbReference type="PANTHER" id="PTHR31105">
    <property type="entry name" value="EXTRA-LARGE G-PROTEIN-LIKE"/>
    <property type="match status" value="1"/>
</dbReference>
<dbReference type="InterPro" id="IPR055126">
    <property type="entry name" value="EDR4-like_N"/>
</dbReference>
<evidence type="ECO:0000313" key="4">
    <source>
        <dbReference type="EMBL" id="RVW42377.1"/>
    </source>
</evidence>
<gene>
    <name evidence="4" type="primary">EDR4_2</name>
    <name evidence="4" type="ORF">CK203_070785</name>
</gene>
<organism evidence="4 5">
    <name type="scientific">Vitis vinifera</name>
    <name type="common">Grape</name>
    <dbReference type="NCBI Taxonomy" id="29760"/>
    <lineage>
        <taxon>Eukaryota</taxon>
        <taxon>Viridiplantae</taxon>
        <taxon>Streptophyta</taxon>
        <taxon>Embryophyta</taxon>
        <taxon>Tracheophyta</taxon>
        <taxon>Spermatophyta</taxon>
        <taxon>Magnoliopsida</taxon>
        <taxon>eudicotyledons</taxon>
        <taxon>Gunneridae</taxon>
        <taxon>Pentapetalae</taxon>
        <taxon>rosids</taxon>
        <taxon>Vitales</taxon>
        <taxon>Vitaceae</taxon>
        <taxon>Viteae</taxon>
        <taxon>Vitis</taxon>
    </lineage>
</organism>
<feature type="compositionally biased region" description="Polar residues" evidence="1">
    <location>
        <begin position="350"/>
        <end position="375"/>
    </location>
</feature>
<dbReference type="InterPro" id="IPR040244">
    <property type="entry name" value="EDR4-like"/>
</dbReference>
<feature type="region of interest" description="Disordered" evidence="1">
    <location>
        <begin position="156"/>
        <end position="523"/>
    </location>
</feature>
<evidence type="ECO:0000256" key="1">
    <source>
        <dbReference type="SAM" id="MobiDB-lite"/>
    </source>
</evidence>
<feature type="compositionally biased region" description="Polar residues" evidence="1">
    <location>
        <begin position="284"/>
        <end position="311"/>
    </location>
</feature>
<feature type="compositionally biased region" description="Low complexity" evidence="1">
    <location>
        <begin position="250"/>
        <end position="261"/>
    </location>
</feature>
<dbReference type="EMBL" id="QGNW01001405">
    <property type="protein sequence ID" value="RVW42377.1"/>
    <property type="molecule type" value="Genomic_DNA"/>
</dbReference>
<dbReference type="Pfam" id="PF22910">
    <property type="entry name" value="EDR4-like_1st"/>
    <property type="match status" value="1"/>
</dbReference>
<dbReference type="Pfam" id="PF11331">
    <property type="entry name" value="Zn_ribbon_12"/>
    <property type="match status" value="1"/>
</dbReference>
<reference evidence="4 5" key="1">
    <citation type="journal article" date="2018" name="PLoS Genet.">
        <title>Population sequencing reveals clonal diversity and ancestral inbreeding in the grapevine cultivar Chardonnay.</title>
        <authorList>
            <person name="Roach M.J."/>
            <person name="Johnson D.L."/>
            <person name="Bohlmann J."/>
            <person name="van Vuuren H.J."/>
            <person name="Jones S.J."/>
            <person name="Pretorius I.S."/>
            <person name="Schmidt S.A."/>
            <person name="Borneman A.R."/>
        </authorList>
    </citation>
    <scope>NUCLEOTIDE SEQUENCE [LARGE SCALE GENOMIC DNA]</scope>
    <source>
        <strain evidence="5">cv. Chardonnay</strain>
        <tissue evidence="4">Leaf</tissue>
    </source>
</reference>
<feature type="compositionally biased region" description="Polar residues" evidence="1">
    <location>
        <begin position="189"/>
        <end position="211"/>
    </location>
</feature>
<feature type="domain" description="Probable zinc-ribbon" evidence="2">
    <location>
        <begin position="947"/>
        <end position="975"/>
    </location>
</feature>
<dbReference type="Proteomes" id="UP000288805">
    <property type="component" value="Unassembled WGS sequence"/>
</dbReference>
<accession>A0A438E3R3</accession>